<protein>
    <recommendedName>
        <fullName evidence="3">MULE transposase domain-containing protein</fullName>
    </recommendedName>
</protein>
<dbReference type="STRING" id="45882.A0A0V1D5K4"/>
<sequence>MTKSDRRFLLYNNVYNSILIFCTEENLSVLSEHSVWSMDGTFKIVPEWYQQMFTIHVFIAGKLVPLVYCLTVHKDLSTYREIFDNLILKAATLVRPDPSDADDISGDPHAKVLLLFLPSSSPVGDRSWDAYQLHPLRTIQEKSQNVAGNGFFAATSYTCCRGTAWQRCYGFNSSLVQLLLSGMDAP</sequence>
<keyword evidence="2" id="KW-1185">Reference proteome</keyword>
<organism evidence="1 2">
    <name type="scientific">Trichinella britovi</name>
    <name type="common">Parasitic roundworm</name>
    <dbReference type="NCBI Taxonomy" id="45882"/>
    <lineage>
        <taxon>Eukaryota</taxon>
        <taxon>Metazoa</taxon>
        <taxon>Ecdysozoa</taxon>
        <taxon>Nematoda</taxon>
        <taxon>Enoplea</taxon>
        <taxon>Dorylaimia</taxon>
        <taxon>Trichinellida</taxon>
        <taxon>Trichinellidae</taxon>
        <taxon>Trichinella</taxon>
    </lineage>
</organism>
<reference evidence="1 2" key="1">
    <citation type="submission" date="2015-01" db="EMBL/GenBank/DDBJ databases">
        <title>Evolution of Trichinella species and genotypes.</title>
        <authorList>
            <person name="Korhonen P.K."/>
            <person name="Edoardo P."/>
            <person name="Giuseppe L.R."/>
            <person name="Gasser R.B."/>
        </authorList>
    </citation>
    <scope>NUCLEOTIDE SEQUENCE [LARGE SCALE GENOMIC DNA]</scope>
    <source>
        <strain evidence="1">ISS120</strain>
    </source>
</reference>
<evidence type="ECO:0000313" key="2">
    <source>
        <dbReference type="Proteomes" id="UP000054653"/>
    </source>
</evidence>
<dbReference type="AlphaFoldDB" id="A0A0V1D5K4"/>
<gene>
    <name evidence="1" type="ORF">T03_16008</name>
</gene>
<evidence type="ECO:0008006" key="3">
    <source>
        <dbReference type="Google" id="ProtNLM"/>
    </source>
</evidence>
<evidence type="ECO:0000313" key="1">
    <source>
        <dbReference type="EMBL" id="KRY56781.1"/>
    </source>
</evidence>
<dbReference type="EMBL" id="JYDI01000039">
    <property type="protein sequence ID" value="KRY56781.1"/>
    <property type="molecule type" value="Genomic_DNA"/>
</dbReference>
<name>A0A0V1D5K4_TRIBR</name>
<comment type="caution">
    <text evidence="1">The sequence shown here is derived from an EMBL/GenBank/DDBJ whole genome shotgun (WGS) entry which is preliminary data.</text>
</comment>
<dbReference type="Proteomes" id="UP000054653">
    <property type="component" value="Unassembled WGS sequence"/>
</dbReference>
<proteinExistence type="predicted"/>
<accession>A0A0V1D5K4</accession>